<dbReference type="AlphaFoldDB" id="A0A9Q1IM10"/>
<gene>
    <name evidence="1" type="ORF">SKAU_G00298050</name>
</gene>
<evidence type="ECO:0000313" key="1">
    <source>
        <dbReference type="EMBL" id="KAJ8345612.1"/>
    </source>
</evidence>
<protein>
    <submittedName>
        <fullName evidence="1">Uncharacterized protein</fullName>
    </submittedName>
</protein>
<dbReference type="Proteomes" id="UP001152622">
    <property type="component" value="Chromosome 12"/>
</dbReference>
<accession>A0A9Q1IM10</accession>
<comment type="caution">
    <text evidence="1">The sequence shown here is derived from an EMBL/GenBank/DDBJ whole genome shotgun (WGS) entry which is preliminary data.</text>
</comment>
<reference evidence="1" key="1">
    <citation type="journal article" date="2023" name="Science">
        <title>Genome structures resolve the early diversification of teleost fishes.</title>
        <authorList>
            <person name="Parey E."/>
            <person name="Louis A."/>
            <person name="Montfort J."/>
            <person name="Bouchez O."/>
            <person name="Roques C."/>
            <person name="Iampietro C."/>
            <person name="Lluch J."/>
            <person name="Castinel A."/>
            <person name="Donnadieu C."/>
            <person name="Desvignes T."/>
            <person name="Floi Bucao C."/>
            <person name="Jouanno E."/>
            <person name="Wen M."/>
            <person name="Mejri S."/>
            <person name="Dirks R."/>
            <person name="Jansen H."/>
            <person name="Henkel C."/>
            <person name="Chen W.J."/>
            <person name="Zahm M."/>
            <person name="Cabau C."/>
            <person name="Klopp C."/>
            <person name="Thompson A.W."/>
            <person name="Robinson-Rechavi M."/>
            <person name="Braasch I."/>
            <person name="Lecointre G."/>
            <person name="Bobe J."/>
            <person name="Postlethwait J.H."/>
            <person name="Berthelot C."/>
            <person name="Roest Crollius H."/>
            <person name="Guiguen Y."/>
        </authorList>
    </citation>
    <scope>NUCLEOTIDE SEQUENCE</scope>
    <source>
        <strain evidence="1">WJC10195</strain>
    </source>
</reference>
<keyword evidence="2" id="KW-1185">Reference proteome</keyword>
<evidence type="ECO:0000313" key="2">
    <source>
        <dbReference type="Proteomes" id="UP001152622"/>
    </source>
</evidence>
<dbReference type="EMBL" id="JAINUF010000012">
    <property type="protein sequence ID" value="KAJ8345612.1"/>
    <property type="molecule type" value="Genomic_DNA"/>
</dbReference>
<proteinExistence type="predicted"/>
<name>A0A9Q1IM10_SYNKA</name>
<organism evidence="1 2">
    <name type="scientific">Synaphobranchus kaupii</name>
    <name type="common">Kaup's arrowtooth eel</name>
    <dbReference type="NCBI Taxonomy" id="118154"/>
    <lineage>
        <taxon>Eukaryota</taxon>
        <taxon>Metazoa</taxon>
        <taxon>Chordata</taxon>
        <taxon>Craniata</taxon>
        <taxon>Vertebrata</taxon>
        <taxon>Euteleostomi</taxon>
        <taxon>Actinopterygii</taxon>
        <taxon>Neopterygii</taxon>
        <taxon>Teleostei</taxon>
        <taxon>Anguilliformes</taxon>
        <taxon>Synaphobranchidae</taxon>
        <taxon>Synaphobranchus</taxon>
    </lineage>
</organism>
<sequence length="120" mass="12482">MESPVGPNADLDLTALSVYLLDSWSLGVAEPPLLSYEREEAVQEETVERRLKQTRKDGETDSSGMSVAVWAGGSGLASAPEPSRSCVPRLYCRLVTGLRGALGGFDGMLPGGGGVATAAN</sequence>